<dbReference type="Pfam" id="PF09608">
    <property type="entry name" value="Alph_Pro_TM"/>
    <property type="match status" value="1"/>
</dbReference>
<keyword evidence="1" id="KW-0472">Membrane</keyword>
<gene>
    <name evidence="3" type="ORF">KK488_03525</name>
</gene>
<feature type="signal peptide" evidence="2">
    <location>
        <begin position="1"/>
        <end position="22"/>
    </location>
</feature>
<dbReference type="EMBL" id="JAHGAW010000002">
    <property type="protein sequence ID" value="MBT2186010.1"/>
    <property type="molecule type" value="Genomic_DNA"/>
</dbReference>
<name>A0A9X1D9T9_9SPHN</name>
<comment type="caution">
    <text evidence="3">The sequence shown here is derived from an EMBL/GenBank/DDBJ whole genome shotgun (WGS) entry which is preliminary data.</text>
</comment>
<keyword evidence="2" id="KW-0732">Signal</keyword>
<organism evidence="3 4">
    <name type="scientific">Sphingobium nicotianae</name>
    <dbReference type="NCBI Taxonomy" id="2782607"/>
    <lineage>
        <taxon>Bacteria</taxon>
        <taxon>Pseudomonadati</taxon>
        <taxon>Pseudomonadota</taxon>
        <taxon>Alphaproteobacteria</taxon>
        <taxon>Sphingomonadales</taxon>
        <taxon>Sphingomonadaceae</taxon>
        <taxon>Sphingobium</taxon>
    </lineage>
</organism>
<sequence>MRRLAALLCALVLLVTGQAALAQKEAPQLVPDVSQRTVEIKFSFTGAELLLFGAILYPGGRVPEKPADIIVVLKGPSQAIKMREKQKVAGIWVNADSIDFRSAPSFYAVGSSRPIDKLVDERTAAIYELGLAKLQLSPSSLNDTTEIDRFSDGLKELQARKGLYLEEPGSVEITDGVLYRARLPLSARVVTGTYTAETFLVQNGRVLAAATREIEVRKTGFERLIGLFAREHDLVYGLAAVALALGMGLLAGVIAGRVGSAFG</sequence>
<protein>
    <submittedName>
        <fullName evidence="3">TIGR02186 family protein</fullName>
    </submittedName>
</protein>
<keyword evidence="1" id="KW-0812">Transmembrane</keyword>
<evidence type="ECO:0000256" key="1">
    <source>
        <dbReference type="SAM" id="Phobius"/>
    </source>
</evidence>
<evidence type="ECO:0000313" key="3">
    <source>
        <dbReference type="EMBL" id="MBT2186010.1"/>
    </source>
</evidence>
<dbReference type="InterPro" id="IPR019088">
    <property type="entry name" value="CHP02186-rel_TM"/>
</dbReference>
<reference evidence="3" key="1">
    <citation type="submission" date="2021-05" db="EMBL/GenBank/DDBJ databases">
        <title>Genome of Sphingobium sp. strain.</title>
        <authorList>
            <person name="Fan R."/>
        </authorList>
    </citation>
    <scope>NUCLEOTIDE SEQUENCE</scope>
    <source>
        <strain evidence="3">H33</strain>
    </source>
</reference>
<keyword evidence="1" id="KW-1133">Transmembrane helix</keyword>
<accession>A0A9X1D9T9</accession>
<proteinExistence type="predicted"/>
<evidence type="ECO:0000313" key="4">
    <source>
        <dbReference type="Proteomes" id="UP001138757"/>
    </source>
</evidence>
<keyword evidence="4" id="KW-1185">Reference proteome</keyword>
<dbReference type="AlphaFoldDB" id="A0A9X1D9T9"/>
<feature type="transmembrane region" description="Helical" evidence="1">
    <location>
        <begin position="234"/>
        <end position="255"/>
    </location>
</feature>
<evidence type="ECO:0000256" key="2">
    <source>
        <dbReference type="SAM" id="SignalP"/>
    </source>
</evidence>
<feature type="chain" id="PRO_5040731447" evidence="2">
    <location>
        <begin position="23"/>
        <end position="263"/>
    </location>
</feature>
<dbReference type="Proteomes" id="UP001138757">
    <property type="component" value="Unassembled WGS sequence"/>
</dbReference>
<dbReference type="RefSeq" id="WP_214621760.1">
    <property type="nucleotide sequence ID" value="NZ_JAHGAW010000002.1"/>
</dbReference>